<reference evidence="7 8" key="1">
    <citation type="journal article" date="2018" name="Sci. Rep.">
        <title>A novel species of the marine cyanobacterium Acaryochloris with a unique pigment content and lifestyle.</title>
        <authorList>
            <person name="Partensky F."/>
            <person name="Six C."/>
            <person name="Ratin M."/>
            <person name="Garczarek L."/>
            <person name="Vaulot D."/>
            <person name="Probert I."/>
            <person name="Calteau A."/>
            <person name="Gourvil P."/>
            <person name="Marie D."/>
            <person name="Grebert T."/>
            <person name="Bouchier C."/>
            <person name="Le Panse S."/>
            <person name="Gachenot M."/>
            <person name="Rodriguez F."/>
            <person name="Garrido J.L."/>
        </authorList>
    </citation>
    <scope>NUCLEOTIDE SEQUENCE [LARGE SCALE GENOMIC DNA]</scope>
    <source>
        <strain evidence="7 8">RCC1774</strain>
    </source>
</reference>
<feature type="transmembrane region" description="Helical" evidence="5">
    <location>
        <begin position="51"/>
        <end position="73"/>
    </location>
</feature>
<name>A0A2W1JMM1_9CYAN</name>
<protein>
    <recommendedName>
        <fullName evidence="5">UPF0182 protein C1752_00887</fullName>
    </recommendedName>
</protein>
<dbReference type="RefSeq" id="WP_110984853.1">
    <property type="nucleotide sequence ID" value="NZ_CAWNWM010000002.1"/>
</dbReference>
<feature type="transmembrane region" description="Helical" evidence="5">
    <location>
        <begin position="243"/>
        <end position="262"/>
    </location>
</feature>
<gene>
    <name evidence="7" type="ORF">C1752_00887</name>
</gene>
<feature type="transmembrane region" description="Helical" evidence="5">
    <location>
        <begin position="269"/>
        <end position="293"/>
    </location>
</feature>
<evidence type="ECO:0000256" key="5">
    <source>
        <dbReference type="HAMAP-Rule" id="MF_01600"/>
    </source>
</evidence>
<accession>A0A2W1JMM1</accession>
<keyword evidence="2 5" id="KW-0812">Transmembrane</keyword>
<evidence type="ECO:0000313" key="7">
    <source>
        <dbReference type="EMBL" id="PZD74456.1"/>
    </source>
</evidence>
<comment type="caution">
    <text evidence="7">The sequence shown here is derived from an EMBL/GenBank/DDBJ whole genome shotgun (WGS) entry which is preliminary data.</text>
</comment>
<keyword evidence="8" id="KW-1185">Reference proteome</keyword>
<comment type="subcellular location">
    <subcellularLocation>
        <location evidence="5">Cell membrane</location>
        <topology evidence="5">Multi-pass membrane protein</topology>
    </subcellularLocation>
</comment>
<proteinExistence type="inferred from homology"/>
<feature type="transmembrane region" description="Helical" evidence="5">
    <location>
        <begin position="200"/>
        <end position="218"/>
    </location>
</feature>
<feature type="region of interest" description="Disordered" evidence="6">
    <location>
        <begin position="857"/>
        <end position="883"/>
    </location>
</feature>
<evidence type="ECO:0000256" key="3">
    <source>
        <dbReference type="ARBA" id="ARBA00022989"/>
    </source>
</evidence>
<evidence type="ECO:0000256" key="2">
    <source>
        <dbReference type="ARBA" id="ARBA00022692"/>
    </source>
</evidence>
<feature type="compositionally biased region" description="Low complexity" evidence="6">
    <location>
        <begin position="872"/>
        <end position="883"/>
    </location>
</feature>
<feature type="transmembrane region" description="Helical" evidence="5">
    <location>
        <begin position="7"/>
        <end position="31"/>
    </location>
</feature>
<organism evidence="7 8">
    <name type="scientific">Acaryochloris thomasi RCC1774</name>
    <dbReference type="NCBI Taxonomy" id="1764569"/>
    <lineage>
        <taxon>Bacteria</taxon>
        <taxon>Bacillati</taxon>
        <taxon>Cyanobacteriota</taxon>
        <taxon>Cyanophyceae</taxon>
        <taxon>Acaryochloridales</taxon>
        <taxon>Acaryochloridaceae</taxon>
        <taxon>Acaryochloris</taxon>
        <taxon>Acaryochloris thomasi</taxon>
    </lineage>
</organism>
<evidence type="ECO:0000256" key="1">
    <source>
        <dbReference type="ARBA" id="ARBA00022475"/>
    </source>
</evidence>
<dbReference type="OrthoDB" id="9763654at2"/>
<sequence>MNNRRVRVYLILLIVLIVSIPCIRLLVGMLTESWWYEAVGYADVFWTRLSWQVLMGVVTFALYALFMWGNYWVAMRGSRDRAFHYLDNTQYSGYTNLITRCLAIGLIGVIAWGAAVASVTEWEKILKFLNRSSFGIQDPIFSHDIGFYLFSLPLYETLRAWVMLLLIWSLVVALFVYTLKGSISLDSGWRRALIGAPKRHVSLLVVAIALFTALGFWLERYQLMYSPTGVVFGAGYTDVHARLQAYSILTGISLVLAILVLISIRKNQVVLPAIGIGVFIAALIIFNGIYPWAQQTLVVEPNELEKETPYIANSIKLTQAAYQLSDVQRQNYAAKAELSPQTLQQHQPTLSNIRLWGANSLLSTYRQLQEIRLYYSFKDVDVDRYTLNGESQQVMLSARELDIDELAAKAKTWVNQRLKYTHGYGLAMSPVNQATTDGLPEFYVKNIPPESAVDLPIKQPAIYYGEATDNYIFTGTTTKEFDYPVGNENATTNYSGKGGVPMANVWQRTAYSLKFSSLQLLISNYFQDGSRIHYHRQIRDRIQRVAPFLRFDHDPYLVVIDGRLQWLVDAYTTSNRYPYAEPVVFSPGAGDVIRNQSDYELVRDEVNYIRNSVKVQIDAYDGTMQFYAVDQADPVLETYRKIFPNLFKTEIPKEVQDHFRYPLDLFKIQAQMYRAYHMETPEVFYNREDLWAFPKQSFEGSEQQMTMEPYYVTMRLPGQSKTEFMLILPFTPTNKDNMIAWMAARSDDIEELLLYEFPKQKLVYGPRQIEARIDQTPSISQQLTLWSQAGSKVIRGDLLVIPIEESLLYVEPIYLRAEQGQLPELKRVIVSYDNAIVMEDTLDKALATLFGKGQAQKSAAQQQAKQPPPEQAPAAEPSAPSKSLAKNALETYRKAKSALQNGNWAEYGRHQQDLEKQLQQLNQGS</sequence>
<dbReference type="Proteomes" id="UP000248857">
    <property type="component" value="Unassembled WGS sequence"/>
</dbReference>
<dbReference type="HAMAP" id="MF_01600">
    <property type="entry name" value="UPF0182"/>
    <property type="match status" value="1"/>
</dbReference>
<feature type="transmembrane region" description="Helical" evidence="5">
    <location>
        <begin position="94"/>
        <end position="119"/>
    </location>
</feature>
<comment type="similarity">
    <text evidence="5">Belongs to the UPF0182 family.</text>
</comment>
<dbReference type="AlphaFoldDB" id="A0A2W1JMM1"/>
<dbReference type="Pfam" id="PF03699">
    <property type="entry name" value="UPF0182"/>
    <property type="match status" value="1"/>
</dbReference>
<dbReference type="InterPro" id="IPR005372">
    <property type="entry name" value="UPF0182"/>
</dbReference>
<keyword evidence="4 5" id="KW-0472">Membrane</keyword>
<feature type="transmembrane region" description="Helical" evidence="5">
    <location>
        <begin position="158"/>
        <end position="179"/>
    </location>
</feature>
<dbReference type="PANTHER" id="PTHR39344:SF1">
    <property type="entry name" value="UPF0182 PROTEIN SLL1060"/>
    <property type="match status" value="1"/>
</dbReference>
<evidence type="ECO:0000313" key="8">
    <source>
        <dbReference type="Proteomes" id="UP000248857"/>
    </source>
</evidence>
<evidence type="ECO:0000256" key="6">
    <source>
        <dbReference type="SAM" id="MobiDB-lite"/>
    </source>
</evidence>
<keyword evidence="1 5" id="KW-1003">Cell membrane</keyword>
<dbReference type="GO" id="GO:0005576">
    <property type="term" value="C:extracellular region"/>
    <property type="evidence" value="ECO:0007669"/>
    <property type="project" value="TreeGrafter"/>
</dbReference>
<keyword evidence="3 5" id="KW-1133">Transmembrane helix</keyword>
<dbReference type="PANTHER" id="PTHR39344">
    <property type="entry name" value="UPF0182 PROTEIN SLL1060"/>
    <property type="match status" value="1"/>
</dbReference>
<dbReference type="GO" id="GO:0005886">
    <property type="term" value="C:plasma membrane"/>
    <property type="evidence" value="ECO:0007669"/>
    <property type="project" value="UniProtKB-SubCell"/>
</dbReference>
<dbReference type="EMBL" id="PQWO01000002">
    <property type="protein sequence ID" value="PZD74456.1"/>
    <property type="molecule type" value="Genomic_DNA"/>
</dbReference>
<evidence type="ECO:0000256" key="4">
    <source>
        <dbReference type="ARBA" id="ARBA00023136"/>
    </source>
</evidence>